<dbReference type="OMA" id="MFKDMTI"/>
<dbReference type="FunFam" id="1.20.1310.10:FF:000001">
    <property type="entry name" value="Cullin 3"/>
    <property type="match status" value="1"/>
</dbReference>
<dbReference type="SUPFAM" id="SSF75632">
    <property type="entry name" value="Cullin homology domain"/>
    <property type="match status" value="1"/>
</dbReference>
<evidence type="ECO:0000256" key="1">
    <source>
        <dbReference type="ARBA" id="ARBA00006019"/>
    </source>
</evidence>
<name>A0A0E9NIM8_SAICN</name>
<proteinExistence type="inferred from homology"/>
<dbReference type="EMBL" id="BACD03000025">
    <property type="protein sequence ID" value="GAO49699.1"/>
    <property type="molecule type" value="Genomic_DNA"/>
</dbReference>
<dbReference type="PANTHER" id="PTHR11932">
    <property type="entry name" value="CULLIN"/>
    <property type="match status" value="1"/>
</dbReference>
<sequence length="782" mass="88510">MSASRLKGKIKPPRKINGASNFDEAWELLSSAIHEVHRRNASVLSYEQLYRNAYNLVLSKNAERLYNSVKELVKKQLQDVTETHILPTATGLRGAGGQAGVDGQGLRFLKALKDSWEDHTLCMGMVGDIMLYLDRVYTKTANVPQIYDAGCHIFRDVVIRNNQVHSSLISTIVNLVRAERDGDVIDRSLVKSIIDMLGTLEAGGAIPANGAGNVYESDLEPKLLEKTRTYYINEARTLLPTYSAPQYLALVDRRLREENERCTTYIPASSASKLTRVVDGTMIEAHMKAVIEVGTGISWMLEHDKIEDLGRAWRLFQRVDTDVNALKTAVSEHVIAAGKEINNAVAAGVNSVEEGAEGESTVKEKVSATSLALKWVEDVVRLKGKYDTIWHGAFGSEDTMEKTISQSFEHFIALHPQAPEYISLFIDDNLKRGLKGKTETEVETVLDRTITLFRYLKDKDVFEKYYKGHLAKRLLWGRTVSDDAERGMIAKMKMEMGYNFTNKLEGMFKDMRLSAEVVDEYKKHMEGQERAIEMTPQILTSTHWPPVVARETQDTCIYPPEVEKARLSFQAFYLSRHNGRKLAWCPHLGTADIRAVFTNKRHELNVSTYAMVILLQFNNVPQSGSLSFQDIQQATSISAGELVRNLQSLACAKYKILTKEPKGRNVSPTDRFFFNESFSAPMTRIKVPTIAASNKVENDAERRETMKKLDDERKHEVEAAIVRIMKSRKTMDHNNLVAEVTKQLSTRFSPSPNMIKQRIEGLIERDYLERKEGDHRVYNYLA</sequence>
<dbReference type="InterPro" id="IPR019559">
    <property type="entry name" value="Cullin_neddylation_domain"/>
</dbReference>
<dbReference type="FunFam" id="1.20.1310.10:FF:000002">
    <property type="entry name" value="cullin-3 isoform X1"/>
    <property type="match status" value="1"/>
</dbReference>
<comment type="similarity">
    <text evidence="1 4 5">Belongs to the cullin family.</text>
</comment>
<dbReference type="Proteomes" id="UP000033140">
    <property type="component" value="Unassembled WGS sequence"/>
</dbReference>
<feature type="domain" description="Cullin family profile" evidence="6">
    <location>
        <begin position="417"/>
        <end position="650"/>
    </location>
</feature>
<dbReference type="SUPFAM" id="SSF74788">
    <property type="entry name" value="Cullin repeat-like"/>
    <property type="match status" value="1"/>
</dbReference>
<dbReference type="GO" id="GO:0006915">
    <property type="term" value="P:apoptotic process"/>
    <property type="evidence" value="ECO:0007669"/>
    <property type="project" value="UniProtKB-ARBA"/>
</dbReference>
<dbReference type="Pfam" id="PF00888">
    <property type="entry name" value="Cullin"/>
    <property type="match status" value="1"/>
</dbReference>
<dbReference type="Gene3D" id="1.10.10.10">
    <property type="entry name" value="Winged helix-like DNA-binding domain superfamily/Winged helix DNA-binding domain"/>
    <property type="match status" value="1"/>
</dbReference>
<reference evidence="7 8" key="1">
    <citation type="journal article" date="2011" name="J. Gen. Appl. Microbiol.">
        <title>Draft genome sequencing of the enigmatic yeast Saitoella complicata.</title>
        <authorList>
            <person name="Nishida H."/>
            <person name="Hamamoto M."/>
            <person name="Sugiyama J."/>
        </authorList>
    </citation>
    <scope>NUCLEOTIDE SEQUENCE [LARGE SCALE GENOMIC DNA]</scope>
    <source>
        <strain evidence="7 8">NRRL Y-17804</strain>
    </source>
</reference>
<dbReference type="GO" id="GO:0031625">
    <property type="term" value="F:ubiquitin protein ligase binding"/>
    <property type="evidence" value="ECO:0007669"/>
    <property type="project" value="InterPro"/>
</dbReference>
<dbReference type="InterPro" id="IPR016158">
    <property type="entry name" value="Cullin_homology"/>
</dbReference>
<dbReference type="SMART" id="SM00182">
    <property type="entry name" value="CULLIN"/>
    <property type="match status" value="1"/>
</dbReference>
<evidence type="ECO:0000259" key="6">
    <source>
        <dbReference type="PROSITE" id="PS50069"/>
    </source>
</evidence>
<evidence type="ECO:0000256" key="4">
    <source>
        <dbReference type="PROSITE-ProRule" id="PRU00330"/>
    </source>
</evidence>
<evidence type="ECO:0000256" key="3">
    <source>
        <dbReference type="ARBA" id="ARBA00022843"/>
    </source>
</evidence>
<dbReference type="InterPro" id="IPR045093">
    <property type="entry name" value="Cullin"/>
</dbReference>
<dbReference type="GO" id="GO:0007165">
    <property type="term" value="P:signal transduction"/>
    <property type="evidence" value="ECO:0007669"/>
    <property type="project" value="UniProtKB-ARBA"/>
</dbReference>
<reference evidence="7 8" key="2">
    <citation type="journal article" date="2014" name="J. Gen. Appl. Microbiol.">
        <title>The early diverging ascomycetous budding yeast Saitoella complicata has three histone deacetylases belonging to the Clr6, Hos2, and Rpd3 lineages.</title>
        <authorList>
            <person name="Nishida H."/>
            <person name="Matsumoto T."/>
            <person name="Kondo S."/>
            <person name="Hamamoto M."/>
            <person name="Yoshikawa H."/>
        </authorList>
    </citation>
    <scope>NUCLEOTIDE SEQUENCE [LARGE SCALE GENOMIC DNA]</scope>
    <source>
        <strain evidence="7 8">NRRL Y-17804</strain>
    </source>
</reference>
<evidence type="ECO:0000256" key="2">
    <source>
        <dbReference type="ARBA" id="ARBA00022499"/>
    </source>
</evidence>
<dbReference type="InterPro" id="IPR016159">
    <property type="entry name" value="Cullin_repeat-like_dom_sf"/>
</dbReference>
<dbReference type="InterPro" id="IPR036388">
    <property type="entry name" value="WH-like_DNA-bd_sf"/>
</dbReference>
<dbReference type="Pfam" id="PF10557">
    <property type="entry name" value="Cullin_Nedd8"/>
    <property type="match status" value="1"/>
</dbReference>
<keyword evidence="2" id="KW-1017">Isopeptide bond</keyword>
<dbReference type="GO" id="GO:0006950">
    <property type="term" value="P:response to stress"/>
    <property type="evidence" value="ECO:0007669"/>
    <property type="project" value="UniProtKB-ARBA"/>
</dbReference>
<dbReference type="GO" id="GO:0080090">
    <property type="term" value="P:regulation of primary metabolic process"/>
    <property type="evidence" value="ECO:0007669"/>
    <property type="project" value="UniProtKB-ARBA"/>
</dbReference>
<keyword evidence="3" id="KW-0832">Ubl conjugation</keyword>
<reference evidence="7 8" key="3">
    <citation type="journal article" date="2015" name="Genome Announc.">
        <title>Draft Genome Sequence of the Archiascomycetous Yeast Saitoella complicata.</title>
        <authorList>
            <person name="Yamauchi K."/>
            <person name="Kondo S."/>
            <person name="Hamamoto M."/>
            <person name="Takahashi Y."/>
            <person name="Ogura Y."/>
            <person name="Hayashi T."/>
            <person name="Nishida H."/>
        </authorList>
    </citation>
    <scope>NUCLEOTIDE SEQUENCE [LARGE SCALE GENOMIC DNA]</scope>
    <source>
        <strain evidence="7 8">NRRL Y-17804</strain>
    </source>
</reference>
<evidence type="ECO:0000313" key="7">
    <source>
        <dbReference type="EMBL" id="GAO49699.1"/>
    </source>
</evidence>
<dbReference type="Pfam" id="PF26557">
    <property type="entry name" value="Cullin_AB"/>
    <property type="match status" value="1"/>
</dbReference>
<dbReference type="AlphaFoldDB" id="A0A0E9NIM8"/>
<dbReference type="InterPro" id="IPR059120">
    <property type="entry name" value="Cullin-like_AB"/>
</dbReference>
<dbReference type="SMART" id="SM00884">
    <property type="entry name" value="Cullin_Nedd8"/>
    <property type="match status" value="1"/>
</dbReference>
<comment type="caution">
    <text evidence="7">The sequence shown here is derived from an EMBL/GenBank/DDBJ whole genome shotgun (WGS) entry which is preliminary data.</text>
</comment>
<gene>
    <name evidence="7" type="ORF">G7K_3845-t1</name>
</gene>
<organism evidence="7 8">
    <name type="scientific">Saitoella complicata (strain BCRC 22490 / CBS 7301 / JCM 7358 / NBRC 10748 / NRRL Y-17804)</name>
    <dbReference type="NCBI Taxonomy" id="698492"/>
    <lineage>
        <taxon>Eukaryota</taxon>
        <taxon>Fungi</taxon>
        <taxon>Dikarya</taxon>
        <taxon>Ascomycota</taxon>
        <taxon>Taphrinomycotina</taxon>
        <taxon>Taphrinomycotina incertae sedis</taxon>
        <taxon>Saitoella</taxon>
    </lineage>
</organism>
<dbReference type="InterPro" id="IPR036317">
    <property type="entry name" value="Cullin_homology_sf"/>
</dbReference>
<dbReference type="InterPro" id="IPR001373">
    <property type="entry name" value="Cullin_N"/>
</dbReference>
<evidence type="ECO:0000256" key="5">
    <source>
        <dbReference type="RuleBase" id="RU003829"/>
    </source>
</evidence>
<dbReference type="InterPro" id="IPR036390">
    <property type="entry name" value="WH_DNA-bd_sf"/>
</dbReference>
<dbReference type="FunFam" id="1.10.10.10:FF:000091">
    <property type="entry name" value="Cullin 3"/>
    <property type="match status" value="1"/>
</dbReference>
<dbReference type="GO" id="GO:0010468">
    <property type="term" value="P:regulation of gene expression"/>
    <property type="evidence" value="ECO:0007669"/>
    <property type="project" value="UniProtKB-ARBA"/>
</dbReference>
<dbReference type="Gene3D" id="1.20.1310.10">
    <property type="entry name" value="Cullin Repeats"/>
    <property type="match status" value="4"/>
</dbReference>
<dbReference type="Gene3D" id="3.30.230.130">
    <property type="entry name" value="Cullin, Chain C, Domain 2"/>
    <property type="match status" value="1"/>
</dbReference>
<keyword evidence="8" id="KW-1185">Reference proteome</keyword>
<protein>
    <recommendedName>
        <fullName evidence="6">Cullin family profile domain-containing protein</fullName>
    </recommendedName>
</protein>
<dbReference type="STRING" id="698492.A0A0E9NIM8"/>
<dbReference type="GO" id="GO:0031461">
    <property type="term" value="C:cullin-RING ubiquitin ligase complex"/>
    <property type="evidence" value="ECO:0007669"/>
    <property type="project" value="InterPro"/>
</dbReference>
<dbReference type="SUPFAM" id="SSF46785">
    <property type="entry name" value="Winged helix' DNA-binding domain"/>
    <property type="match status" value="1"/>
</dbReference>
<dbReference type="PROSITE" id="PS01256">
    <property type="entry name" value="CULLIN_1"/>
    <property type="match status" value="1"/>
</dbReference>
<dbReference type="PROSITE" id="PS50069">
    <property type="entry name" value="CULLIN_2"/>
    <property type="match status" value="1"/>
</dbReference>
<evidence type="ECO:0000313" key="8">
    <source>
        <dbReference type="Proteomes" id="UP000033140"/>
    </source>
</evidence>
<dbReference type="InterPro" id="IPR016157">
    <property type="entry name" value="Cullin_CS"/>
</dbReference>
<dbReference type="GO" id="GO:0043161">
    <property type="term" value="P:proteasome-mediated ubiquitin-dependent protein catabolic process"/>
    <property type="evidence" value="ECO:0007669"/>
    <property type="project" value="UniProtKB-ARBA"/>
</dbReference>
<dbReference type="GO" id="GO:0005737">
    <property type="term" value="C:cytoplasm"/>
    <property type="evidence" value="ECO:0007669"/>
    <property type="project" value="UniProtKB-ARBA"/>
</dbReference>
<accession>A0A0E9NIM8</accession>
<dbReference type="GO" id="GO:0000278">
    <property type="term" value="P:mitotic cell cycle"/>
    <property type="evidence" value="ECO:0007669"/>
    <property type="project" value="UniProtKB-ARBA"/>
</dbReference>